<accession>A0A8S5RFA6</accession>
<dbReference type="EMBL" id="BK059096">
    <property type="protein sequence ID" value="DAE29668.1"/>
    <property type="molecule type" value="Genomic_DNA"/>
</dbReference>
<reference evidence="1" key="1">
    <citation type="journal article" date="2021" name="Proc. Natl. Acad. Sci. U.S.A.">
        <title>A Catalog of Tens of Thousands of Viruses from Human Metagenomes Reveals Hidden Associations with Chronic Diseases.</title>
        <authorList>
            <person name="Tisza M.J."/>
            <person name="Buck C.B."/>
        </authorList>
    </citation>
    <scope>NUCLEOTIDE SEQUENCE</scope>
    <source>
        <strain evidence="1">Ctqq75</strain>
    </source>
</reference>
<proteinExistence type="predicted"/>
<name>A0A8S5RFA6_9VIRU</name>
<sequence>MVSSGVSNRKLNFKVANCSTYNHNAIVPYK</sequence>
<evidence type="ECO:0000313" key="1">
    <source>
        <dbReference type="EMBL" id="DAE29668.1"/>
    </source>
</evidence>
<organism evidence="1">
    <name type="scientific">virus sp. ctqq75</name>
    <dbReference type="NCBI Taxonomy" id="2827999"/>
    <lineage>
        <taxon>Viruses</taxon>
    </lineage>
</organism>
<protein>
    <submittedName>
        <fullName evidence="1">Uncharacterized protein</fullName>
    </submittedName>
</protein>